<dbReference type="PANTHER" id="PTHR46017">
    <property type="entry name" value="ALPHA-MANNOSIDASE 2C1"/>
    <property type="match status" value="1"/>
</dbReference>
<dbReference type="InterPro" id="IPR011682">
    <property type="entry name" value="Glyco_hydro_38_C"/>
</dbReference>
<accession>A0A2N7JP21</accession>
<dbReference type="Pfam" id="PF07748">
    <property type="entry name" value="Glyco_hydro_38C"/>
    <property type="match status" value="1"/>
</dbReference>
<dbReference type="Gene3D" id="3.20.110.10">
    <property type="entry name" value="Glycoside hydrolase 38, N terminal domain"/>
    <property type="match status" value="1"/>
</dbReference>
<dbReference type="InterPro" id="IPR041147">
    <property type="entry name" value="GH38_C"/>
</dbReference>
<comment type="caution">
    <text evidence="6">The sequence shown here is derived from an EMBL/GenBank/DDBJ whole genome shotgun (WGS) entry which is preliminary data.</text>
</comment>
<dbReference type="InterPro" id="IPR011330">
    <property type="entry name" value="Glyco_hydro/deAcase_b/a-brl"/>
</dbReference>
<keyword evidence="4" id="KW-0326">Glycosidase</keyword>
<dbReference type="GO" id="GO:0046872">
    <property type="term" value="F:metal ion binding"/>
    <property type="evidence" value="ECO:0007669"/>
    <property type="project" value="UniProtKB-KW"/>
</dbReference>
<dbReference type="GO" id="GO:0004559">
    <property type="term" value="F:alpha-mannosidase activity"/>
    <property type="evidence" value="ECO:0007669"/>
    <property type="project" value="InterPro"/>
</dbReference>
<name>A0A2N7JP21_VIBSP</name>
<dbReference type="InterPro" id="IPR015341">
    <property type="entry name" value="Glyco_hydro_38_cen"/>
</dbReference>
<evidence type="ECO:0000313" key="7">
    <source>
        <dbReference type="Proteomes" id="UP000235533"/>
    </source>
</evidence>
<feature type="domain" description="Glycoside hydrolase family 38 central" evidence="5">
    <location>
        <begin position="278"/>
        <end position="356"/>
    </location>
</feature>
<keyword evidence="2" id="KW-0479">Metal-binding</keyword>
<dbReference type="SUPFAM" id="SSF88688">
    <property type="entry name" value="Families 57/38 glycoside transferase middle domain"/>
    <property type="match status" value="1"/>
</dbReference>
<dbReference type="AlphaFoldDB" id="A0A2N7JP21"/>
<dbReference type="PANTHER" id="PTHR46017:SF2">
    <property type="entry name" value="MANNOSYLGLYCERATE HYDROLASE"/>
    <property type="match status" value="1"/>
</dbReference>
<dbReference type="CDD" id="cd10815">
    <property type="entry name" value="GH38N_AMII_EcMngB_like"/>
    <property type="match status" value="1"/>
</dbReference>
<dbReference type="InterPro" id="IPR037094">
    <property type="entry name" value="Glyco_hydro_38_cen_sf"/>
</dbReference>
<dbReference type="Gene3D" id="1.20.1270.50">
    <property type="entry name" value="Glycoside hydrolase family 38, central domain"/>
    <property type="match status" value="1"/>
</dbReference>
<protein>
    <submittedName>
        <fullName evidence="6">Alpha-mannosidase</fullName>
    </submittedName>
</protein>
<dbReference type="Gene3D" id="2.70.98.30">
    <property type="entry name" value="Golgi alpha-mannosidase II, domain 4"/>
    <property type="match status" value="1"/>
</dbReference>
<dbReference type="InterPro" id="IPR000602">
    <property type="entry name" value="Glyco_hydro_38_N"/>
</dbReference>
<dbReference type="GO" id="GO:0006013">
    <property type="term" value="P:mannose metabolic process"/>
    <property type="evidence" value="ECO:0007669"/>
    <property type="project" value="InterPro"/>
</dbReference>
<dbReference type="SUPFAM" id="SSF88713">
    <property type="entry name" value="Glycoside hydrolase/deacetylase"/>
    <property type="match status" value="1"/>
</dbReference>
<proteinExistence type="inferred from homology"/>
<dbReference type="Proteomes" id="UP000235533">
    <property type="component" value="Unassembled WGS sequence"/>
</dbReference>
<dbReference type="SMART" id="SM00872">
    <property type="entry name" value="Alpha-mann_mid"/>
    <property type="match status" value="1"/>
</dbReference>
<sequence length="894" mass="102448">MTTSRVHITPHMHWDREWYFTTEESRILLVNNMEEIMNRLESDPEYKYYVLDGQTAVLEDYFAIKPENTERVKALVEAGKLIIGPWYSQTDTMQVSGESIVRNMMYGIRDCMKFGDAMKIGYLPDSFSMSSQLPMIYNGFDITRAMFWRGCSERHGTNKTEFLWQSNDGSEVTAQVLPLGYAIGKYLPQDEEGLRARLDKYFPVLEKPSVTKDILLPNGHDQMPIQKDIFEVMDKLREIYPDREFSMSRFEEVFEKVEAARDQLDTIKGEFNDGKYMRVHRTISSTRMDIKLIHAEIENKIVNILEPLASIAWTLGFEYHHGLIEKMWKESMKNHAHDSIGCCCSDKVHAEILNRYILADDMATNLIHFYKRKIVDHMPDREGCDKLAMFNLSPYEREEVVNTTITIRAQEFSIFDENENPVEYFIQDKRQIDPGKVDRQIVHYGNYDPFMEFDIQIKRTVPAMGFTTLHIQANEKGAVKVAEQKAFSYEESLLENEYYRINVNDNGTLTIFDKETEQVFDQVLRLEEGSDDGDEYDYSPSRQEWLLYSDEFPIETSIDHQGFQSVANIAFRMNVPANLAEREERTGQNGFVEAQCQVVLKQGSRRIEVRMELDNQADDHRVRVLVPTPFVSETIVADNQFGCITRPTNDPAMAVWEEEKWKEAPVPVYQLMNFAALENGNAGMSIMSNGLREFEVIASQGDENRDTFALTLFRGIGVLGKEELLLRPGRPSGIKIPTPDSQVRGKLVCEFTLCGFSGNHIDANIMAQARDNVTQIECYNKIPYNAMKLNVGEQNLPMSFSLLSKQQAGAVLSVLKKAEDEDALIMRVYNPAETGSVSDSISFTQAVSSWKETSMDERVRESDVAIETFGDLSFGDLSFGELASCQAKTFQIKF</sequence>
<dbReference type="GO" id="GO:0030246">
    <property type="term" value="F:carbohydrate binding"/>
    <property type="evidence" value="ECO:0007669"/>
    <property type="project" value="InterPro"/>
</dbReference>
<evidence type="ECO:0000256" key="3">
    <source>
        <dbReference type="ARBA" id="ARBA00022801"/>
    </source>
</evidence>
<evidence type="ECO:0000256" key="4">
    <source>
        <dbReference type="ARBA" id="ARBA00023295"/>
    </source>
</evidence>
<dbReference type="InterPro" id="IPR028995">
    <property type="entry name" value="Glyco_hydro_57/38_cen_sf"/>
</dbReference>
<dbReference type="InterPro" id="IPR011013">
    <property type="entry name" value="Gal_mutarotase_sf_dom"/>
</dbReference>
<organism evidence="6 7">
    <name type="scientific">Vibrio splendidus</name>
    <dbReference type="NCBI Taxonomy" id="29497"/>
    <lineage>
        <taxon>Bacteria</taxon>
        <taxon>Pseudomonadati</taxon>
        <taxon>Pseudomonadota</taxon>
        <taxon>Gammaproteobacteria</taxon>
        <taxon>Vibrionales</taxon>
        <taxon>Vibrionaceae</taxon>
        <taxon>Vibrio</taxon>
    </lineage>
</organism>
<evidence type="ECO:0000256" key="1">
    <source>
        <dbReference type="ARBA" id="ARBA00009792"/>
    </source>
</evidence>
<dbReference type="GO" id="GO:0009313">
    <property type="term" value="P:oligosaccharide catabolic process"/>
    <property type="evidence" value="ECO:0007669"/>
    <property type="project" value="TreeGrafter"/>
</dbReference>
<evidence type="ECO:0000313" key="6">
    <source>
        <dbReference type="EMBL" id="PMM44567.1"/>
    </source>
</evidence>
<keyword evidence="3" id="KW-0378">Hydrolase</keyword>
<dbReference type="NCBIfam" id="NF007331">
    <property type="entry name" value="PRK09819.1"/>
    <property type="match status" value="1"/>
</dbReference>
<dbReference type="SUPFAM" id="SSF74650">
    <property type="entry name" value="Galactose mutarotase-like"/>
    <property type="match status" value="1"/>
</dbReference>
<dbReference type="Pfam" id="PF01074">
    <property type="entry name" value="Glyco_hydro_38N"/>
    <property type="match status" value="1"/>
</dbReference>
<evidence type="ECO:0000259" key="5">
    <source>
        <dbReference type="SMART" id="SM00872"/>
    </source>
</evidence>
<comment type="similarity">
    <text evidence="1">Belongs to the glycosyl hydrolase 38 family.</text>
</comment>
<dbReference type="Pfam" id="PF17677">
    <property type="entry name" value="Glyco_hydro38C2"/>
    <property type="match status" value="1"/>
</dbReference>
<evidence type="ECO:0000256" key="2">
    <source>
        <dbReference type="ARBA" id="ARBA00022723"/>
    </source>
</evidence>
<dbReference type="RefSeq" id="WP_102552893.1">
    <property type="nucleotide sequence ID" value="NZ_MCZF01000247.1"/>
</dbReference>
<dbReference type="Pfam" id="PF09261">
    <property type="entry name" value="Alpha-mann_mid"/>
    <property type="match status" value="1"/>
</dbReference>
<dbReference type="InterPro" id="IPR027291">
    <property type="entry name" value="Glyco_hydro_38_N_sf"/>
</dbReference>
<reference evidence="7" key="1">
    <citation type="submission" date="2016-07" db="EMBL/GenBank/DDBJ databases">
        <title>Nontailed viruses are major unrecognized killers of bacteria in the ocean.</title>
        <authorList>
            <person name="Kauffman K."/>
            <person name="Hussain F."/>
            <person name="Yang J."/>
            <person name="Arevalo P."/>
            <person name="Brown J."/>
            <person name="Cutler M."/>
            <person name="Kelly L."/>
            <person name="Polz M.F."/>
        </authorList>
    </citation>
    <scope>NUCLEOTIDE SEQUENCE [LARGE SCALE GENOMIC DNA]</scope>
    <source>
        <strain evidence="7">10N.261.48.B5</strain>
    </source>
</reference>
<gene>
    <name evidence="6" type="ORF">BCT54_04975</name>
</gene>
<dbReference type="EMBL" id="MCZF01000247">
    <property type="protein sequence ID" value="PMM44567.1"/>
    <property type="molecule type" value="Genomic_DNA"/>
</dbReference>